<name>A0A852T4J3_9MICO</name>
<dbReference type="Gene3D" id="3.90.400.10">
    <property type="entry name" value="Oligo-1,6-glucosidase, Domain 2"/>
    <property type="match status" value="1"/>
</dbReference>
<organism evidence="5 6">
    <name type="scientific">Leifsonia soli</name>
    <dbReference type="NCBI Taxonomy" id="582665"/>
    <lineage>
        <taxon>Bacteria</taxon>
        <taxon>Bacillati</taxon>
        <taxon>Actinomycetota</taxon>
        <taxon>Actinomycetes</taxon>
        <taxon>Micrococcales</taxon>
        <taxon>Microbacteriaceae</taxon>
        <taxon>Leifsonia</taxon>
    </lineage>
</organism>
<dbReference type="InterPro" id="IPR022567">
    <property type="entry name" value="DUF3459"/>
</dbReference>
<sequence length="582" mass="63773">MTTIAAPTPLTHTEPTPSAPGREWWRSAVIYQVYPRSFADSDGDGMGDLPGITHRLPALRELGVDAVWLSPFQSSPQRDAGYDVSDYRDVDVRFGTLADFDRMLATAHDLGLRVIIDIVPNHSSSDHRWFQEALAAGPGSPERARYIFRDGTGENGDLPPNNWESIFGGGAWTRVTEADGRPGQWYLHLFDKSQPDFDWENPWVWEQFRGILRFWLDRGVDGFRVDVAHGMVKEAGLPDYTPPAHTGSMGGAAPTLETGGIPLEPEIAAHAGGEPATPPYFAQDGVHAIYRDWHTVLDEYSGDRVLCGEAWVEPLDKLARWVRPDEMQQTFNFAYLETPWNAAALRSVIDRSIAAFSSVGAPSTWVLSNHDVVRHATRLALHGENLQGHGIGPKTTGLPDPVFALHRARAATALMLALPGSAYLYQGEELGLPEAIDLPDDARQDPTWFRTNGERYGRDGCRVPIPWEGTEASYGFGPTAASWLPQPSTWAAYTRSSQAGVPGSTLTMYQDALDARRRYDLAFGSPEWIDLGEGTLAFRSGEVTVVVNFGEAPVALPEGEVVLASGALDGGMLPRDTTAWLV</sequence>
<dbReference type="GO" id="GO:0004556">
    <property type="term" value="F:alpha-amylase activity"/>
    <property type="evidence" value="ECO:0007669"/>
    <property type="project" value="TreeGrafter"/>
</dbReference>
<evidence type="ECO:0000256" key="2">
    <source>
        <dbReference type="ARBA" id="ARBA00023180"/>
    </source>
</evidence>
<accession>A0A852T4J3</accession>
<dbReference type="GO" id="GO:0004558">
    <property type="term" value="F:alpha-1,4-glucosidase activity"/>
    <property type="evidence" value="ECO:0007669"/>
    <property type="project" value="UniProtKB-EC"/>
</dbReference>
<dbReference type="Proteomes" id="UP000589620">
    <property type="component" value="Unassembled WGS sequence"/>
</dbReference>
<dbReference type="RefSeq" id="WP_089915118.1">
    <property type="nucleotide sequence ID" value="NZ_BAAAPX010000001.1"/>
</dbReference>
<evidence type="ECO:0000313" key="6">
    <source>
        <dbReference type="Proteomes" id="UP000589620"/>
    </source>
</evidence>
<evidence type="ECO:0000259" key="4">
    <source>
        <dbReference type="SMART" id="SM00642"/>
    </source>
</evidence>
<feature type="domain" description="Glycosyl hydrolase family 13 catalytic" evidence="4">
    <location>
        <begin position="32"/>
        <end position="462"/>
    </location>
</feature>
<dbReference type="FunFam" id="3.90.400.10:FF:000001">
    <property type="entry name" value="Maltase A3, isoform A"/>
    <property type="match status" value="1"/>
</dbReference>
<dbReference type="SUPFAM" id="SSF51445">
    <property type="entry name" value="(Trans)glycosidases"/>
    <property type="match status" value="1"/>
</dbReference>
<protein>
    <submittedName>
        <fullName evidence="5">Alpha-glucosidase</fullName>
        <ecNumber evidence="5">3.2.1.20</ecNumber>
    </submittedName>
</protein>
<dbReference type="InterPro" id="IPR045857">
    <property type="entry name" value="O16G_dom_2"/>
</dbReference>
<dbReference type="GO" id="GO:0009313">
    <property type="term" value="P:oligosaccharide catabolic process"/>
    <property type="evidence" value="ECO:0007669"/>
    <property type="project" value="TreeGrafter"/>
</dbReference>
<comment type="caution">
    <text evidence="5">The sequence shown here is derived from an EMBL/GenBank/DDBJ whole genome shotgun (WGS) entry which is preliminary data.</text>
</comment>
<dbReference type="PANTHER" id="PTHR10357">
    <property type="entry name" value="ALPHA-AMYLASE FAMILY MEMBER"/>
    <property type="match status" value="1"/>
</dbReference>
<evidence type="ECO:0000313" key="5">
    <source>
        <dbReference type="EMBL" id="NYD75755.1"/>
    </source>
</evidence>
<feature type="compositionally biased region" description="Polar residues" evidence="3">
    <location>
        <begin position="1"/>
        <end position="16"/>
    </location>
</feature>
<evidence type="ECO:0000256" key="3">
    <source>
        <dbReference type="SAM" id="MobiDB-lite"/>
    </source>
</evidence>
<gene>
    <name evidence="5" type="ORF">BJ963_003274</name>
</gene>
<dbReference type="CDD" id="cd11332">
    <property type="entry name" value="AmyAc_OligoGlu_TS"/>
    <property type="match status" value="1"/>
</dbReference>
<keyword evidence="5" id="KW-0326">Glycosidase</keyword>
<dbReference type="Gene3D" id="3.20.20.80">
    <property type="entry name" value="Glycosidases"/>
    <property type="match status" value="1"/>
</dbReference>
<dbReference type="InterPro" id="IPR006047">
    <property type="entry name" value="GH13_cat_dom"/>
</dbReference>
<dbReference type="EMBL" id="JACCBJ010000001">
    <property type="protein sequence ID" value="NYD75755.1"/>
    <property type="molecule type" value="Genomic_DNA"/>
</dbReference>
<dbReference type="Pfam" id="PF11941">
    <property type="entry name" value="DUF3459"/>
    <property type="match status" value="1"/>
</dbReference>
<dbReference type="InterPro" id="IPR017853">
    <property type="entry name" value="GH"/>
</dbReference>
<dbReference type="EC" id="3.2.1.20" evidence="5"/>
<comment type="similarity">
    <text evidence="1">Belongs to the glycosyl hydrolase 13 family.</text>
</comment>
<dbReference type="Pfam" id="PF00128">
    <property type="entry name" value="Alpha-amylase"/>
    <property type="match status" value="1"/>
</dbReference>
<feature type="region of interest" description="Disordered" evidence="3">
    <location>
        <begin position="1"/>
        <end position="21"/>
    </location>
</feature>
<dbReference type="PANTHER" id="PTHR10357:SF179">
    <property type="entry name" value="NEUTRAL AND BASIC AMINO ACID TRANSPORT PROTEIN RBAT"/>
    <property type="match status" value="1"/>
</dbReference>
<keyword evidence="6" id="KW-1185">Reference proteome</keyword>
<proteinExistence type="inferred from homology"/>
<keyword evidence="5" id="KW-0378">Hydrolase</keyword>
<evidence type="ECO:0000256" key="1">
    <source>
        <dbReference type="ARBA" id="ARBA00008061"/>
    </source>
</evidence>
<dbReference type="SMART" id="SM00642">
    <property type="entry name" value="Aamy"/>
    <property type="match status" value="1"/>
</dbReference>
<dbReference type="AlphaFoldDB" id="A0A852T4J3"/>
<reference evidence="5 6" key="1">
    <citation type="submission" date="2020-07" db="EMBL/GenBank/DDBJ databases">
        <title>Sequencing the genomes of 1000 actinobacteria strains.</title>
        <authorList>
            <person name="Klenk H.-P."/>
        </authorList>
    </citation>
    <scope>NUCLEOTIDE SEQUENCE [LARGE SCALE GENOMIC DNA]</scope>
    <source>
        <strain evidence="5 6">DSM 23871</strain>
    </source>
</reference>
<keyword evidence="2" id="KW-0325">Glycoprotein</keyword>